<gene>
    <name evidence="2" type="ORF">ANDGO_03095</name>
</gene>
<dbReference type="GO" id="GO:0006120">
    <property type="term" value="P:mitochondrial electron transport, NADH to ubiquinone"/>
    <property type="evidence" value="ECO:0007669"/>
    <property type="project" value="TreeGrafter"/>
</dbReference>
<dbReference type="Proteomes" id="UP000799049">
    <property type="component" value="Unassembled WGS sequence"/>
</dbReference>
<dbReference type="PANTHER" id="PTHR13194">
    <property type="entry name" value="COMPLEX I INTERMEDIATE-ASSOCIATED PROTEIN 30"/>
    <property type="match status" value="1"/>
</dbReference>
<keyword evidence="3" id="KW-1185">Reference proteome</keyword>
<dbReference type="OrthoDB" id="42561at2759"/>
<evidence type="ECO:0000256" key="1">
    <source>
        <dbReference type="SAM" id="MobiDB-lite"/>
    </source>
</evidence>
<dbReference type="EMBL" id="VRVR01000002">
    <property type="protein sequence ID" value="KAF0853103.1"/>
    <property type="molecule type" value="Genomic_DNA"/>
</dbReference>
<reference evidence="2" key="1">
    <citation type="submission" date="2019-09" db="EMBL/GenBank/DDBJ databases">
        <title>The Mitochondrial Proteome of the Jakobid, Andalucia godoyi, a Protist With the Most Gene-Rich and Bacteria-Like Mitochondrial Genome.</title>
        <authorList>
            <person name="Gray M.W."/>
            <person name="Burger G."/>
            <person name="Derelle R."/>
            <person name="Klimes V."/>
            <person name="Leger M."/>
            <person name="Sarrasin M."/>
            <person name="Vlcek C."/>
            <person name="Roger A.J."/>
            <person name="Elias M."/>
            <person name="Lang B.F."/>
        </authorList>
    </citation>
    <scope>NUCLEOTIDE SEQUENCE</scope>
    <source>
        <strain evidence="2">And28</strain>
    </source>
</reference>
<dbReference type="AlphaFoldDB" id="A0A8K0AIA9"/>
<organism evidence="2 3">
    <name type="scientific">Andalucia godoyi</name>
    <name type="common">Flagellate</name>
    <dbReference type="NCBI Taxonomy" id="505711"/>
    <lineage>
        <taxon>Eukaryota</taxon>
        <taxon>Discoba</taxon>
        <taxon>Jakobida</taxon>
        <taxon>Andalucina</taxon>
        <taxon>Andaluciidae</taxon>
        <taxon>Andalucia</taxon>
    </lineage>
</organism>
<name>A0A8K0AIA9_ANDGO</name>
<comment type="caution">
    <text evidence="2">The sequence shown here is derived from an EMBL/GenBank/DDBJ whole genome shotgun (WGS) entry which is preliminary data.</text>
</comment>
<dbReference type="InterPro" id="IPR039131">
    <property type="entry name" value="NDUFAF1"/>
</dbReference>
<dbReference type="GO" id="GO:0051082">
    <property type="term" value="F:unfolded protein binding"/>
    <property type="evidence" value="ECO:0007669"/>
    <property type="project" value="TreeGrafter"/>
</dbReference>
<evidence type="ECO:0000313" key="3">
    <source>
        <dbReference type="Proteomes" id="UP000799049"/>
    </source>
</evidence>
<dbReference type="PANTHER" id="PTHR13194:SF18">
    <property type="entry name" value="COMPLEX I INTERMEDIATE-ASSOCIATED PROTEIN 30, MITOCHONDRIAL"/>
    <property type="match status" value="1"/>
</dbReference>
<sequence>MLKSISTRLKQVLSINPHVEPFFRVLTASTGSGIRGLGLQPVDDRQLGGHSESHVLPPSESRPFYTFHGTLRLAQNTNSVENTGQHMASAFAAVQTFPRLSEFERIHRESEQQQQQQQCDGISRKVHAGGEATSQGHISAFSNWVQYHTQPKEARGIWHDYEGVQIDLSMLRVTLSSPPSSPSPPPASTTAAPAEVSASSVIRGVSVTLKTDSQVRDDVYMALIRPEQLSVPRTSDAKIPGIDEKYWVSIKIPFNRFVLTWRGRVQEHVQTEPNLNSVASLAIGLQMLPESTFDRQTLAQEVDFSLDIRSIDLYRN</sequence>
<proteinExistence type="predicted"/>
<dbReference type="GO" id="GO:0005739">
    <property type="term" value="C:mitochondrion"/>
    <property type="evidence" value="ECO:0007669"/>
    <property type="project" value="TreeGrafter"/>
</dbReference>
<evidence type="ECO:0000313" key="2">
    <source>
        <dbReference type="EMBL" id="KAF0853103.1"/>
    </source>
</evidence>
<feature type="region of interest" description="Disordered" evidence="1">
    <location>
        <begin position="174"/>
        <end position="195"/>
    </location>
</feature>
<protein>
    <submittedName>
        <fullName evidence="2">Mitochondrial Complex I (CI) assembly protein NDUFAF1/CIA30</fullName>
    </submittedName>
</protein>
<accession>A0A8K0AIA9</accession>
<dbReference type="GO" id="GO:0032981">
    <property type="term" value="P:mitochondrial respiratory chain complex I assembly"/>
    <property type="evidence" value="ECO:0007669"/>
    <property type="project" value="TreeGrafter"/>
</dbReference>